<feature type="transmembrane region" description="Helical" evidence="2">
    <location>
        <begin position="66"/>
        <end position="87"/>
    </location>
</feature>
<keyword evidence="2" id="KW-1133">Transmembrane helix</keyword>
<dbReference type="GO" id="GO:0030992">
    <property type="term" value="C:intraciliary transport particle B"/>
    <property type="evidence" value="ECO:0007669"/>
    <property type="project" value="TreeGrafter"/>
</dbReference>
<dbReference type="EMBL" id="CP036267">
    <property type="protein sequence ID" value="QDT31214.1"/>
    <property type="molecule type" value="Genomic_DNA"/>
</dbReference>
<dbReference type="RefSeq" id="WP_145195627.1">
    <property type="nucleotide sequence ID" value="NZ_CP036267.1"/>
</dbReference>
<dbReference type="GO" id="GO:0008017">
    <property type="term" value="F:microtubule binding"/>
    <property type="evidence" value="ECO:0007669"/>
    <property type="project" value="InterPro"/>
</dbReference>
<keyword evidence="2" id="KW-0812">Transmembrane</keyword>
<proteinExistence type="predicted"/>
<feature type="region of interest" description="Disordered" evidence="1">
    <location>
        <begin position="359"/>
        <end position="617"/>
    </location>
</feature>
<reference evidence="3 4" key="1">
    <citation type="submission" date="2019-02" db="EMBL/GenBank/DDBJ databases">
        <title>Deep-cultivation of Planctomycetes and their phenomic and genomic characterization uncovers novel biology.</title>
        <authorList>
            <person name="Wiegand S."/>
            <person name="Jogler M."/>
            <person name="Boedeker C."/>
            <person name="Pinto D."/>
            <person name="Vollmers J."/>
            <person name="Rivas-Marin E."/>
            <person name="Kohn T."/>
            <person name="Peeters S.H."/>
            <person name="Heuer A."/>
            <person name="Rast P."/>
            <person name="Oberbeckmann S."/>
            <person name="Bunk B."/>
            <person name="Jeske O."/>
            <person name="Meyerdierks A."/>
            <person name="Storesund J.E."/>
            <person name="Kallscheuer N."/>
            <person name="Luecker S."/>
            <person name="Lage O.M."/>
            <person name="Pohl T."/>
            <person name="Merkel B.J."/>
            <person name="Hornburger P."/>
            <person name="Mueller R.-W."/>
            <person name="Bruemmer F."/>
            <person name="Labrenz M."/>
            <person name="Spormann A.M."/>
            <person name="Op den Camp H."/>
            <person name="Overmann J."/>
            <person name="Amann R."/>
            <person name="Jetten M.S.M."/>
            <person name="Mascher T."/>
            <person name="Medema M.H."/>
            <person name="Devos D.P."/>
            <person name="Kaster A.-K."/>
            <person name="Ovreas L."/>
            <person name="Rohde M."/>
            <person name="Galperin M.Y."/>
            <person name="Jogler C."/>
        </authorList>
    </citation>
    <scope>NUCLEOTIDE SEQUENCE [LARGE SCALE GENOMIC DNA]</scope>
    <source>
        <strain evidence="3 4">Mal48</strain>
    </source>
</reference>
<sequence length="971" mass="107050">MSSPFSLFRRHQRVLMVVTTGLAMISFVLLGAIQDPRDMPMPLVVVFLAAIMGGIFWLAGLSRGKGADWGLTGVVIGVALGLAMIWAGREPNAVTMEGGDLKSSELNELMQNRQIANNFVQMAARAGIPENDESEAAQQALTEAGQRIQQNLFGFNREREITSEDVVLGEVLRREATEMGMSISDDVVKKFITKISGGKLTGPEFSKIRRTLRVSETSLIEILREEILSQEAARLLSDPILSSQTPLTPQNDWNFFQKLQVKQTAELVSIPVSSFESDSVEPTDEELQALLNQYNKNLPGFTPEGRPEEGRPGFYQMPKMELAYLEAVFDDIKATVGEVTDEEIQKRYEDEYLREVPEAAPAGDMPSPGSSAIPAPALPARPQTPEAAAPAKSTEDSPSEKSEEKPAPVKEEAPPKEEPKKETTPEEPKSEAAPKEETKPEPAKEAPEAPKEEAPKEETTSEPADDEKSQSSIVTPLGKLQFVSLQDDEKKSEDPAPAETPEDPAKETEAKAPEAPAKEAPSPEAPAAKEADAKPAKSLEAPAKPKADAEQPAETKKAEEKKAEPAKEEKPKAEDSPAEEKKPEAGDKPAEAKPEMKANPLGDDDLPPAPESNVPALDDTLKAELREDILRERTHAKITTLMDDAYAFVRDLSGKYRLGKIDENYVSLEEATKQIKKYAEENNLEFIETPFLTLNELRTSEDYPIGSAFVQSFAASRGLQTVVEQLQQSIPTMLFNVNQARRFNFGDFGASESRFVYWKTGFKEAYSPETIDDEPSVREQVTKVWKQQQAGPAALKRAEALQKLLLKSDKPMADALADETVTGDPDSLFLTVRETGEFTMLTEGAAQSTNPFQPQQPGMPRYSNIPGAEDVGERFFNKVFEDMNVGDVGVAPNSDGSAYYLVRIKSRTPDSPEEVNELRADFLNQGQQFAYLFLGEQLRNEYASNWARDLMKKYDVQFLANQRDSVSPEES</sequence>
<dbReference type="KEGG" id="tpol:Mal48_04460"/>
<feature type="transmembrane region" description="Helical" evidence="2">
    <location>
        <begin position="12"/>
        <end position="33"/>
    </location>
</feature>
<feature type="compositionally biased region" description="Basic and acidic residues" evidence="1">
    <location>
        <begin position="393"/>
        <end position="459"/>
    </location>
</feature>
<evidence type="ECO:0000256" key="2">
    <source>
        <dbReference type="SAM" id="Phobius"/>
    </source>
</evidence>
<keyword evidence="4" id="KW-1185">Reference proteome</keyword>
<keyword evidence="2" id="KW-0472">Membrane</keyword>
<protein>
    <recommendedName>
        <fullName evidence="5">Periplasmic folding chaperone</fullName>
    </recommendedName>
</protein>
<dbReference type="InterPro" id="IPR027304">
    <property type="entry name" value="Trigger_fact/SurA_dom_sf"/>
</dbReference>
<dbReference type="AlphaFoldDB" id="A0A517QHZ2"/>
<gene>
    <name evidence="3" type="ORF">Mal48_04460</name>
</gene>
<name>A0A517QHZ2_9PLAN</name>
<feature type="compositionally biased region" description="Low complexity" evidence="1">
    <location>
        <begin position="366"/>
        <end position="381"/>
    </location>
</feature>
<dbReference type="InterPro" id="IPR018799">
    <property type="entry name" value="TRAF3IP1"/>
</dbReference>
<feature type="compositionally biased region" description="Low complexity" evidence="1">
    <location>
        <begin position="513"/>
        <end position="526"/>
    </location>
</feature>
<accession>A0A517QHZ2</accession>
<evidence type="ECO:0008006" key="5">
    <source>
        <dbReference type="Google" id="ProtNLM"/>
    </source>
</evidence>
<feature type="compositionally biased region" description="Basic and acidic residues" evidence="1">
    <location>
        <begin position="503"/>
        <end position="512"/>
    </location>
</feature>
<evidence type="ECO:0000313" key="4">
    <source>
        <dbReference type="Proteomes" id="UP000315724"/>
    </source>
</evidence>
<feature type="transmembrane region" description="Helical" evidence="2">
    <location>
        <begin position="39"/>
        <end position="59"/>
    </location>
</feature>
<dbReference type="GO" id="GO:0070507">
    <property type="term" value="P:regulation of microtubule cytoskeleton organization"/>
    <property type="evidence" value="ECO:0007669"/>
    <property type="project" value="TreeGrafter"/>
</dbReference>
<organism evidence="3 4">
    <name type="scientific">Thalassoglobus polymorphus</name>
    <dbReference type="NCBI Taxonomy" id="2527994"/>
    <lineage>
        <taxon>Bacteria</taxon>
        <taxon>Pseudomonadati</taxon>
        <taxon>Planctomycetota</taxon>
        <taxon>Planctomycetia</taxon>
        <taxon>Planctomycetales</taxon>
        <taxon>Planctomycetaceae</taxon>
        <taxon>Thalassoglobus</taxon>
    </lineage>
</organism>
<dbReference type="OrthoDB" id="225509at2"/>
<feature type="compositionally biased region" description="Basic and acidic residues" evidence="1">
    <location>
        <begin position="527"/>
        <end position="596"/>
    </location>
</feature>
<dbReference type="SUPFAM" id="SSF109998">
    <property type="entry name" value="Triger factor/SurA peptide-binding domain-like"/>
    <property type="match status" value="1"/>
</dbReference>
<dbReference type="PANTHER" id="PTHR31363:SF0">
    <property type="entry name" value="TRAF3-INTERACTING PROTEIN 1"/>
    <property type="match status" value="1"/>
</dbReference>
<dbReference type="PANTHER" id="PTHR31363">
    <property type="entry name" value="TRAF3-INTERACTING PROTEIN 1"/>
    <property type="match status" value="1"/>
</dbReference>
<evidence type="ECO:0000313" key="3">
    <source>
        <dbReference type="EMBL" id="QDT31214.1"/>
    </source>
</evidence>
<evidence type="ECO:0000256" key="1">
    <source>
        <dbReference type="SAM" id="MobiDB-lite"/>
    </source>
</evidence>
<dbReference type="Proteomes" id="UP000315724">
    <property type="component" value="Chromosome"/>
</dbReference>